<reference evidence="3" key="1">
    <citation type="submission" date="2018-06" db="EMBL/GenBank/DDBJ databases">
        <authorList>
            <person name="Zhirakovskaya E."/>
        </authorList>
    </citation>
    <scope>NUCLEOTIDE SEQUENCE</scope>
</reference>
<dbReference type="PANTHER" id="PTHR11851:SF224">
    <property type="entry name" value="PROCESSING PROTEASE"/>
    <property type="match status" value="1"/>
</dbReference>
<organism evidence="3">
    <name type="scientific">hydrothermal vent metagenome</name>
    <dbReference type="NCBI Taxonomy" id="652676"/>
    <lineage>
        <taxon>unclassified sequences</taxon>
        <taxon>metagenomes</taxon>
        <taxon>ecological metagenomes</taxon>
    </lineage>
</organism>
<dbReference type="Gene3D" id="3.30.830.10">
    <property type="entry name" value="Metalloenzyme, LuxS/M16 peptidase-like"/>
    <property type="match status" value="2"/>
</dbReference>
<dbReference type="InterPro" id="IPR011249">
    <property type="entry name" value="Metalloenz_LuxS/M16"/>
</dbReference>
<dbReference type="EMBL" id="UOFX01000084">
    <property type="protein sequence ID" value="VAX11333.1"/>
    <property type="molecule type" value="Genomic_DNA"/>
</dbReference>
<sequence>MVVNKMRQYVVLLGLLAGMLSAQSLWAGPAIQAWETANGAKVLFVEAPELPMVDVRVLFDAGSARDGAKPGLARLTSALLSQGAGDWNADQLAERMENVGANFGAGSARDMTWVTVRTLTEAKALDVAMDTLTVVLAKPRFDEADFKRVREAMQIGLRQSEQNPGSVVSKVFMAELFSGHPYGSHPGGTKGSLEAMTRDDLIAMHKQYYVAKNAVVAIVGAVDRKQAEKLAERATAGLAKGKHAPLLPEVNAITAGRTEHIDFPSSQSHIRLGQPGVSRGGQDYYVLYVGNHILGGSGLVSMLSEEVREKRGLSYSAYSYFNPMRQLGPFIIGAQTKNAQAAETLDVIRKTLQDFIDQGPTEKQLTASKQNITGGFPLRVASNKSIVEYLAMLGFYGLPLDYLDTFVDKINAVTVEQIRVAFKRRIHPDKLITVIVGKAEATSAPK</sequence>
<gene>
    <name evidence="3" type="ORF">MNBD_GAMMA26-2658</name>
</gene>
<dbReference type="AlphaFoldDB" id="A0A3B1BGS7"/>
<dbReference type="GO" id="GO:0046872">
    <property type="term" value="F:metal ion binding"/>
    <property type="evidence" value="ECO:0007669"/>
    <property type="project" value="InterPro"/>
</dbReference>
<dbReference type="InterPro" id="IPR050361">
    <property type="entry name" value="MPP/UQCRC_Complex"/>
</dbReference>
<name>A0A3B1BGS7_9ZZZZ</name>
<feature type="domain" description="Peptidase M16 C-terminal" evidence="2">
    <location>
        <begin position="196"/>
        <end position="371"/>
    </location>
</feature>
<accession>A0A3B1BGS7</accession>
<dbReference type="Pfam" id="PF05193">
    <property type="entry name" value="Peptidase_M16_C"/>
    <property type="match status" value="1"/>
</dbReference>
<dbReference type="GO" id="GO:0008233">
    <property type="term" value="F:peptidase activity"/>
    <property type="evidence" value="ECO:0007669"/>
    <property type="project" value="UniProtKB-KW"/>
</dbReference>
<dbReference type="GO" id="GO:0006508">
    <property type="term" value="P:proteolysis"/>
    <property type="evidence" value="ECO:0007669"/>
    <property type="project" value="UniProtKB-KW"/>
</dbReference>
<dbReference type="InterPro" id="IPR007863">
    <property type="entry name" value="Peptidase_M16_C"/>
</dbReference>
<dbReference type="Pfam" id="PF00675">
    <property type="entry name" value="Peptidase_M16"/>
    <property type="match status" value="1"/>
</dbReference>
<feature type="domain" description="Peptidase M16 N-terminal" evidence="1">
    <location>
        <begin position="42"/>
        <end position="185"/>
    </location>
</feature>
<dbReference type="SUPFAM" id="SSF63411">
    <property type="entry name" value="LuxS/MPP-like metallohydrolase"/>
    <property type="match status" value="2"/>
</dbReference>
<evidence type="ECO:0000259" key="2">
    <source>
        <dbReference type="Pfam" id="PF05193"/>
    </source>
</evidence>
<dbReference type="PANTHER" id="PTHR11851">
    <property type="entry name" value="METALLOPROTEASE"/>
    <property type="match status" value="1"/>
</dbReference>
<proteinExistence type="predicted"/>
<dbReference type="InterPro" id="IPR011765">
    <property type="entry name" value="Pept_M16_N"/>
</dbReference>
<keyword evidence="3" id="KW-0645">Protease</keyword>
<protein>
    <submittedName>
        <fullName evidence="3">FIG015287: Zinc protease</fullName>
    </submittedName>
</protein>
<keyword evidence="3" id="KW-0378">Hydrolase</keyword>
<evidence type="ECO:0000259" key="1">
    <source>
        <dbReference type="Pfam" id="PF00675"/>
    </source>
</evidence>
<evidence type="ECO:0000313" key="3">
    <source>
        <dbReference type="EMBL" id="VAX11333.1"/>
    </source>
</evidence>